<evidence type="ECO:0000256" key="7">
    <source>
        <dbReference type="SAM" id="Phobius"/>
    </source>
</evidence>
<evidence type="ECO:0000256" key="3">
    <source>
        <dbReference type="ARBA" id="ARBA00022692"/>
    </source>
</evidence>
<dbReference type="Gene3D" id="1.20.58.340">
    <property type="entry name" value="Magnesium transport protein CorA, transmembrane region"/>
    <property type="match status" value="1"/>
</dbReference>
<dbReference type="Gene3D" id="3.30.460.20">
    <property type="entry name" value="CorA soluble domain-like"/>
    <property type="match status" value="1"/>
</dbReference>
<dbReference type="GO" id="GO:0016020">
    <property type="term" value="C:membrane"/>
    <property type="evidence" value="ECO:0007669"/>
    <property type="project" value="UniProtKB-SubCell"/>
</dbReference>
<dbReference type="Pfam" id="PF01544">
    <property type="entry name" value="CorA"/>
    <property type="match status" value="1"/>
</dbReference>
<dbReference type="EMBL" id="JACHFK010000003">
    <property type="protein sequence ID" value="MBB5376287.1"/>
    <property type="molecule type" value="Genomic_DNA"/>
</dbReference>
<evidence type="ECO:0000313" key="10">
    <source>
        <dbReference type="Proteomes" id="UP000539473"/>
    </source>
</evidence>
<keyword evidence="5 7" id="KW-0472">Membrane</keyword>
<feature type="transmembrane region" description="Helical" evidence="7">
    <location>
        <begin position="286"/>
        <end position="307"/>
    </location>
</feature>
<dbReference type="SUPFAM" id="SSF143865">
    <property type="entry name" value="CorA soluble domain-like"/>
    <property type="match status" value="1"/>
</dbReference>
<feature type="transmembrane region" description="Helical" evidence="7">
    <location>
        <begin position="251"/>
        <end position="274"/>
    </location>
</feature>
<gene>
    <name evidence="8" type="ORF">GCM10017781_14960</name>
    <name evidence="9" type="ORF">HNQ07_001744</name>
</gene>
<proteinExistence type="inferred from homology"/>
<dbReference type="InterPro" id="IPR002523">
    <property type="entry name" value="MgTranspt_CorA/ZnTranspt_ZntB"/>
</dbReference>
<evidence type="ECO:0000313" key="8">
    <source>
        <dbReference type="EMBL" id="GHF39443.1"/>
    </source>
</evidence>
<evidence type="ECO:0000313" key="11">
    <source>
        <dbReference type="Proteomes" id="UP000619376"/>
    </source>
</evidence>
<feature type="coiled-coil region" evidence="6">
    <location>
        <begin position="146"/>
        <end position="173"/>
    </location>
</feature>
<dbReference type="Proteomes" id="UP000539473">
    <property type="component" value="Unassembled WGS sequence"/>
</dbReference>
<dbReference type="CDD" id="cd12827">
    <property type="entry name" value="EcCorA_ZntB-like_u2"/>
    <property type="match status" value="1"/>
</dbReference>
<evidence type="ECO:0000256" key="5">
    <source>
        <dbReference type="ARBA" id="ARBA00023136"/>
    </source>
</evidence>
<reference evidence="11" key="2">
    <citation type="journal article" date="2019" name="Int. J. Syst. Evol. Microbiol.">
        <title>The Global Catalogue of Microorganisms (GCM) 10K type strain sequencing project: providing services to taxonomists for standard genome sequencing and annotation.</title>
        <authorList>
            <consortium name="The Broad Institute Genomics Platform"/>
            <consortium name="The Broad Institute Genome Sequencing Center for Infectious Disease"/>
            <person name="Wu L."/>
            <person name="Ma J."/>
        </authorList>
    </citation>
    <scope>NUCLEOTIDE SEQUENCE [LARGE SCALE GENOMIC DNA]</scope>
    <source>
        <strain evidence="11">CGMCC 1.18437</strain>
    </source>
</reference>
<comment type="caution">
    <text evidence="9">The sequence shown here is derived from an EMBL/GenBank/DDBJ whole genome shotgun (WGS) entry which is preliminary data.</text>
</comment>
<evidence type="ECO:0000256" key="6">
    <source>
        <dbReference type="SAM" id="Coils"/>
    </source>
</evidence>
<dbReference type="PANTHER" id="PTHR47891:SF2">
    <property type="entry name" value="MAGNESIUM AND COBALT TRANSPORTER"/>
    <property type="match status" value="1"/>
</dbReference>
<dbReference type="RefSeq" id="WP_184110697.1">
    <property type="nucleotide sequence ID" value="NZ_BNAJ01000003.1"/>
</dbReference>
<reference evidence="9 10" key="3">
    <citation type="submission" date="2020-08" db="EMBL/GenBank/DDBJ databases">
        <title>Genomic Encyclopedia of Type Strains, Phase IV (KMG-IV): sequencing the most valuable type-strain genomes for metagenomic binning, comparative biology and taxonomic classification.</title>
        <authorList>
            <person name="Goeker M."/>
        </authorList>
    </citation>
    <scope>NUCLEOTIDE SEQUENCE [LARGE SCALE GENOMIC DNA]</scope>
    <source>
        <strain evidence="9 10">DSM 27521</strain>
    </source>
</reference>
<dbReference type="InterPro" id="IPR047199">
    <property type="entry name" value="CorA-like"/>
</dbReference>
<dbReference type="EMBL" id="BNAJ01000003">
    <property type="protein sequence ID" value="GHF39443.1"/>
    <property type="molecule type" value="Genomic_DNA"/>
</dbReference>
<dbReference type="GO" id="GO:0046873">
    <property type="term" value="F:metal ion transmembrane transporter activity"/>
    <property type="evidence" value="ECO:0007669"/>
    <property type="project" value="InterPro"/>
</dbReference>
<dbReference type="InterPro" id="IPR045863">
    <property type="entry name" value="CorA_TM1_TM2"/>
</dbReference>
<protein>
    <submittedName>
        <fullName evidence="8 9">Transporter</fullName>
    </submittedName>
</protein>
<keyword evidence="11" id="KW-1185">Reference proteome</keyword>
<evidence type="ECO:0000313" key="9">
    <source>
        <dbReference type="EMBL" id="MBB5376287.1"/>
    </source>
</evidence>
<keyword evidence="3 7" id="KW-0812">Transmembrane</keyword>
<dbReference type="InterPro" id="IPR045861">
    <property type="entry name" value="CorA_cytoplasmic_dom"/>
</dbReference>
<name>A0A7W8KDP9_9DEIO</name>
<reference evidence="8" key="1">
    <citation type="journal article" date="2014" name="Int. J. Syst. Evol. Microbiol.">
        <title>Complete genome of a new Firmicutes species belonging to the dominant human colonic microbiota ('Ruminococcus bicirculans') reveals two chromosomes and a selective capacity to utilize plant glucans.</title>
        <authorList>
            <consortium name="NISC Comparative Sequencing Program"/>
            <person name="Wegmann U."/>
            <person name="Louis P."/>
            <person name="Goesmann A."/>
            <person name="Henrissat B."/>
            <person name="Duncan S.H."/>
            <person name="Flint H.J."/>
        </authorList>
    </citation>
    <scope>NUCLEOTIDE SEQUENCE</scope>
    <source>
        <strain evidence="8">CGMCC 1.18437</strain>
    </source>
</reference>
<accession>A0A7W8KDP9</accession>
<evidence type="ECO:0000256" key="4">
    <source>
        <dbReference type="ARBA" id="ARBA00022989"/>
    </source>
</evidence>
<reference evidence="8" key="4">
    <citation type="submission" date="2024-05" db="EMBL/GenBank/DDBJ databases">
        <authorList>
            <person name="Sun Q."/>
            <person name="Zhou Y."/>
        </authorList>
    </citation>
    <scope>NUCLEOTIDE SEQUENCE</scope>
    <source>
        <strain evidence="8">CGMCC 1.18437</strain>
    </source>
</reference>
<keyword evidence="6" id="KW-0175">Coiled coil</keyword>
<sequence>MLTYYRSIGGKLTTLDAYTDGCWVNAADPTPEELARVSRETGLELDYLSYPLDPDERSRFEREDGQLLIIMQTSYRLPEESDIPYDTVPLGILHTDHCLVTVCALPENPVIKDVLSGLVRRVSTVKKNRLTLQLFLRNAQRFLIDVRQINKRVDAIEDKLENSQQNRELLNLLKLEKSLVYFMTGLKANEAMMERVKRDRIFEMYEEDSDLLDDVLIENLQAIEMASIASNILTSMAGAFASVISNNVNQVVKVLTVTTILVAIPTLVSGFFGMNVPGLPFHDSPYGFWLVMVVSAAIATVIAVVFYRLRVL</sequence>
<organism evidence="9 10">
    <name type="scientific">Deinococcus metalli</name>
    <dbReference type="NCBI Taxonomy" id="1141878"/>
    <lineage>
        <taxon>Bacteria</taxon>
        <taxon>Thermotogati</taxon>
        <taxon>Deinococcota</taxon>
        <taxon>Deinococci</taxon>
        <taxon>Deinococcales</taxon>
        <taxon>Deinococcaceae</taxon>
        <taxon>Deinococcus</taxon>
    </lineage>
</organism>
<dbReference type="PANTHER" id="PTHR47891">
    <property type="entry name" value="TRANSPORTER-RELATED"/>
    <property type="match status" value="1"/>
</dbReference>
<comment type="subcellular location">
    <subcellularLocation>
        <location evidence="1">Membrane</location>
        <topology evidence="1">Multi-pass membrane protein</topology>
    </subcellularLocation>
</comment>
<dbReference type="SUPFAM" id="SSF144083">
    <property type="entry name" value="Magnesium transport protein CorA, transmembrane region"/>
    <property type="match status" value="1"/>
</dbReference>
<feature type="transmembrane region" description="Helical" evidence="7">
    <location>
        <begin position="225"/>
        <end position="244"/>
    </location>
</feature>
<comment type="similarity">
    <text evidence="2">Belongs to the CorA metal ion transporter (MIT) (TC 1.A.35) family.</text>
</comment>
<evidence type="ECO:0000256" key="1">
    <source>
        <dbReference type="ARBA" id="ARBA00004141"/>
    </source>
</evidence>
<keyword evidence="4 7" id="KW-1133">Transmembrane helix</keyword>
<dbReference type="AlphaFoldDB" id="A0A7W8KDP9"/>
<dbReference type="Proteomes" id="UP000619376">
    <property type="component" value="Unassembled WGS sequence"/>
</dbReference>
<evidence type="ECO:0000256" key="2">
    <source>
        <dbReference type="ARBA" id="ARBA00009765"/>
    </source>
</evidence>